<protein>
    <submittedName>
        <fullName evidence="1">Uncharacterized protein</fullName>
    </submittedName>
</protein>
<sequence>MMADFLNATNKVRKEDGDFSSFFLTVKQPVKSSAFVYFDFGITLLPRGYREKDNRVSIAVVSMYLVPY</sequence>
<name>A0ABR0A3C8_9CRUS</name>
<evidence type="ECO:0000313" key="1">
    <source>
        <dbReference type="EMBL" id="KAK4019484.1"/>
    </source>
</evidence>
<dbReference type="Proteomes" id="UP001234178">
    <property type="component" value="Unassembled WGS sequence"/>
</dbReference>
<reference evidence="1 2" key="1">
    <citation type="journal article" date="2023" name="Nucleic Acids Res.">
        <title>The hologenome of Daphnia magna reveals possible DNA methylation and microbiome-mediated evolution of the host genome.</title>
        <authorList>
            <person name="Chaturvedi A."/>
            <person name="Li X."/>
            <person name="Dhandapani V."/>
            <person name="Marshall H."/>
            <person name="Kissane S."/>
            <person name="Cuenca-Cambronero M."/>
            <person name="Asole G."/>
            <person name="Calvet F."/>
            <person name="Ruiz-Romero M."/>
            <person name="Marangio P."/>
            <person name="Guigo R."/>
            <person name="Rago D."/>
            <person name="Mirbahai L."/>
            <person name="Eastwood N."/>
            <person name="Colbourne J.K."/>
            <person name="Zhou J."/>
            <person name="Mallon E."/>
            <person name="Orsini L."/>
        </authorList>
    </citation>
    <scope>NUCLEOTIDE SEQUENCE [LARGE SCALE GENOMIC DNA]</scope>
    <source>
        <strain evidence="1">LRV0_1</strain>
    </source>
</reference>
<organism evidence="1 2">
    <name type="scientific">Daphnia magna</name>
    <dbReference type="NCBI Taxonomy" id="35525"/>
    <lineage>
        <taxon>Eukaryota</taxon>
        <taxon>Metazoa</taxon>
        <taxon>Ecdysozoa</taxon>
        <taxon>Arthropoda</taxon>
        <taxon>Crustacea</taxon>
        <taxon>Branchiopoda</taxon>
        <taxon>Diplostraca</taxon>
        <taxon>Cladocera</taxon>
        <taxon>Anomopoda</taxon>
        <taxon>Daphniidae</taxon>
        <taxon>Daphnia</taxon>
    </lineage>
</organism>
<keyword evidence="2" id="KW-1185">Reference proteome</keyword>
<accession>A0ABR0A3C8</accession>
<dbReference type="EMBL" id="JAOYFB010000036">
    <property type="protein sequence ID" value="KAK4019484.1"/>
    <property type="molecule type" value="Genomic_DNA"/>
</dbReference>
<evidence type="ECO:0000313" key="2">
    <source>
        <dbReference type="Proteomes" id="UP001234178"/>
    </source>
</evidence>
<gene>
    <name evidence="1" type="ORF">OUZ56_001500</name>
</gene>
<comment type="caution">
    <text evidence="1">The sequence shown here is derived from an EMBL/GenBank/DDBJ whole genome shotgun (WGS) entry which is preliminary data.</text>
</comment>
<proteinExistence type="predicted"/>